<evidence type="ECO:0000313" key="1">
    <source>
        <dbReference type="EMBL" id="AQS41974.1"/>
    </source>
</evidence>
<dbReference type="KEGG" id="thd:BHV28_12900"/>
<protein>
    <submittedName>
        <fullName evidence="1">Histidine uptake and utilization protein</fullName>
    </submittedName>
</protein>
<gene>
    <name evidence="1" type="primary">hutD</name>
    <name evidence="1" type="ORF">BHV28_12900</name>
</gene>
<keyword evidence="2" id="KW-1185">Reference proteome</keyword>
<proteinExistence type="predicted"/>
<dbReference type="Gene3D" id="2.60.120.10">
    <property type="entry name" value="Jelly Rolls"/>
    <property type="match status" value="1"/>
</dbReference>
<dbReference type="AlphaFoldDB" id="A0A1U9JVS1"/>
<evidence type="ECO:0000313" key="2">
    <source>
        <dbReference type="Proteomes" id="UP000188912"/>
    </source>
</evidence>
<dbReference type="PANTHER" id="PTHR37943:SF1">
    <property type="entry name" value="PROTEIN VES"/>
    <property type="match status" value="1"/>
</dbReference>
<accession>A0A1U9JVS1</accession>
<name>A0A1U9JVS1_9HYPH</name>
<dbReference type="Pfam" id="PF05962">
    <property type="entry name" value="HutD"/>
    <property type="match status" value="1"/>
</dbReference>
<dbReference type="InterPro" id="IPR014710">
    <property type="entry name" value="RmlC-like_jellyroll"/>
</dbReference>
<dbReference type="STRING" id="1902579.BHV28_12900"/>
<dbReference type="EMBL" id="CP017315">
    <property type="protein sequence ID" value="AQS41974.1"/>
    <property type="molecule type" value="Genomic_DNA"/>
</dbReference>
<reference evidence="1 2" key="1">
    <citation type="journal article" date="2010" name="Science">
        <title>Genomic comparison of the ants Camponotus floridanus and Harpegnathos saltator.</title>
        <authorList>
            <person name="Bonasio R."/>
            <person name="Zhang G."/>
            <person name="Ye C."/>
            <person name="Mutti N.S."/>
            <person name="Fang X."/>
            <person name="Qin N."/>
            <person name="Donahue G."/>
            <person name="Yang P."/>
            <person name="Li Q."/>
            <person name="Li C."/>
            <person name="Zhang P."/>
            <person name="Huang Z."/>
            <person name="Berger S.L."/>
            <person name="Reinberg D."/>
            <person name="Wang J."/>
            <person name="Liebig J."/>
        </authorList>
    </citation>
    <scope>NUCLEOTIDE SEQUENCE [LARGE SCALE GENOMIC DNA]</scope>
    <source>
        <strain evidence="1 2">Hsal</strain>
    </source>
</reference>
<organism evidence="1 2">
    <name type="scientific">Candidatus Tokpelaia hoelldobleri</name>
    <dbReference type="NCBI Taxonomy" id="1902579"/>
    <lineage>
        <taxon>Bacteria</taxon>
        <taxon>Pseudomonadati</taxon>
        <taxon>Pseudomonadota</taxon>
        <taxon>Alphaproteobacteria</taxon>
        <taxon>Hyphomicrobiales</taxon>
        <taxon>Candidatus Tokpelaia</taxon>
    </lineage>
</organism>
<dbReference type="SUPFAM" id="SSF51182">
    <property type="entry name" value="RmlC-like cupins"/>
    <property type="match status" value="1"/>
</dbReference>
<dbReference type="Proteomes" id="UP000188912">
    <property type="component" value="Chromosome"/>
</dbReference>
<reference evidence="1 2" key="2">
    <citation type="journal article" date="2016" name="Sci. Rep.">
        <title>The genome of Rhizobiales bacteria in predatory ants reveals urease gene functions but no genes for nitrogen fixation.</title>
        <authorList>
            <person name="Neuvonen M.M."/>
            <person name="Tamarit D."/>
            <person name="Naslund K."/>
            <person name="Liebig J."/>
            <person name="Feldhaar H."/>
            <person name="Moran N.A."/>
            <person name="Guy L."/>
            <person name="Andersson S.G."/>
        </authorList>
    </citation>
    <scope>NUCLEOTIDE SEQUENCE [LARGE SCALE GENOMIC DNA]</scope>
    <source>
        <strain evidence="1 2">Hsal</strain>
    </source>
</reference>
<dbReference type="InterPro" id="IPR011051">
    <property type="entry name" value="RmlC_Cupin_sf"/>
</dbReference>
<dbReference type="InterPro" id="IPR010282">
    <property type="entry name" value="Uncharacterised_HutD/Ves"/>
</dbReference>
<dbReference type="CDD" id="cd20293">
    <property type="entry name" value="cupin_HutD_N"/>
    <property type="match status" value="1"/>
</dbReference>
<dbReference type="PANTHER" id="PTHR37943">
    <property type="entry name" value="PROTEIN VES"/>
    <property type="match status" value="1"/>
</dbReference>
<sequence length="188" mass="20237">MQWLKAAGYKTMPWKNGGGETREIACAQGRDGGFGWRLSMATIAQSGPFSSFTDIDRSIALVKGDGVALDVEGKEVVLDKDAGVYAFDGGAAVSARCLGGVTTDLNMMTRRGDFRHLMQRLCVNGETQLANTADQTFVVFADAAIAHTGNEELAVGAGDTLILLEDQKIWVTMAQKPVTLFMIALWKE</sequence>